<keyword evidence="2" id="KW-1185">Reference proteome</keyword>
<dbReference type="RefSeq" id="WP_064832536.1">
    <property type="nucleotide sequence ID" value="NZ_CP013568.1"/>
</dbReference>
<accession>A0ABN4QLV1</accession>
<evidence type="ECO:0000313" key="2">
    <source>
        <dbReference type="Proteomes" id="UP000078551"/>
    </source>
</evidence>
<reference evidence="1 2" key="1">
    <citation type="submission" date="2015-11" db="EMBL/GenBank/DDBJ databases">
        <title>The limits of bacterial species coexistence and the symbiotic plasmid transference in sympatric Rhizobium populations.</title>
        <authorList>
            <person name="Perez-Carrascal O.M."/>
            <person name="VanInsberghe D."/>
            <person name="Juarez S."/>
            <person name="Polz M.F."/>
            <person name="Vinuesa P."/>
            <person name="Gonzalez V."/>
        </authorList>
    </citation>
    <scope>NUCLEOTIDE SEQUENCE [LARGE SCALE GENOMIC DNA]</scope>
    <source>
        <strain evidence="1 2">N771</strain>
    </source>
</reference>
<evidence type="ECO:0000313" key="1">
    <source>
        <dbReference type="EMBL" id="ANL84654.1"/>
    </source>
</evidence>
<name>A0ABN4QLV1_9HYPH</name>
<dbReference type="Proteomes" id="UP000078551">
    <property type="component" value="Chromosome"/>
</dbReference>
<dbReference type="EMBL" id="CP013568">
    <property type="protein sequence ID" value="ANL84654.1"/>
    <property type="molecule type" value="Genomic_DNA"/>
</dbReference>
<protein>
    <submittedName>
        <fullName evidence="1">Uncharacterized protein</fullName>
    </submittedName>
</protein>
<gene>
    <name evidence="1" type="ORF">AMC81_CH01873</name>
</gene>
<sequence length="156" mass="17561">MTDPAEFPEALAIFAEYGIAVVPAHVMPSIGQTRAIATLDRIRKRHGEAHARFVVMTLSETANNKAFIDETSLWVVSDMARAAAKNFPDLVDNNVSAWFDFFDKIPLGYLQYWTFDLDGVVSKRHALDGMIYERMRRRFGALAVQPDLLDDRRGAA</sequence>
<proteinExistence type="predicted"/>
<organism evidence="1 2">
    <name type="scientific">Rhizobium phaseoli</name>
    <dbReference type="NCBI Taxonomy" id="396"/>
    <lineage>
        <taxon>Bacteria</taxon>
        <taxon>Pseudomonadati</taxon>
        <taxon>Pseudomonadota</taxon>
        <taxon>Alphaproteobacteria</taxon>
        <taxon>Hyphomicrobiales</taxon>
        <taxon>Rhizobiaceae</taxon>
        <taxon>Rhizobium/Agrobacterium group</taxon>
        <taxon>Rhizobium</taxon>
    </lineage>
</organism>